<evidence type="ECO:0000313" key="1">
    <source>
        <dbReference type="EnsemblPlants" id="Kaladp0059s0165.1.v1.1.CDS.1"/>
    </source>
</evidence>
<sequence length="135" mass="15696">MVIWFDVTTESFGRMEVPPVAVKGGRRRRYIMTQSLLTKFEDQFLCLVLVWVSRRNNRHFDIWVMRQYGVTESWAKESTFGPLDDTMDCTQVLGIGRFCNNHVGGMFLQDTDEMNKLFLCDPATSRVYNLGVAWV</sequence>
<protein>
    <recommendedName>
        <fullName evidence="3">F-box protein</fullName>
    </recommendedName>
</protein>
<proteinExistence type="predicted"/>
<evidence type="ECO:0000313" key="2">
    <source>
        <dbReference type="Proteomes" id="UP000594263"/>
    </source>
</evidence>
<dbReference type="EnsemblPlants" id="Kaladp0059s0165.1.v1.1">
    <property type="protein sequence ID" value="Kaladp0059s0165.1.v1.1.CDS.1"/>
    <property type="gene ID" value="Kaladp0059s0165.v1.1"/>
</dbReference>
<dbReference type="AlphaFoldDB" id="A0A7N0UDC5"/>
<accession>A0A7N0UDC5</accession>
<evidence type="ECO:0008006" key="3">
    <source>
        <dbReference type="Google" id="ProtNLM"/>
    </source>
</evidence>
<dbReference type="Gramene" id="Kaladp0059s0165.1.v1.1">
    <property type="protein sequence ID" value="Kaladp0059s0165.1.v1.1.CDS.1"/>
    <property type="gene ID" value="Kaladp0059s0165.v1.1"/>
</dbReference>
<keyword evidence="2" id="KW-1185">Reference proteome</keyword>
<dbReference type="Proteomes" id="UP000594263">
    <property type="component" value="Unplaced"/>
</dbReference>
<reference evidence="1" key="1">
    <citation type="submission" date="2021-01" db="UniProtKB">
        <authorList>
            <consortium name="EnsemblPlants"/>
        </authorList>
    </citation>
    <scope>IDENTIFICATION</scope>
</reference>
<organism evidence="1 2">
    <name type="scientific">Kalanchoe fedtschenkoi</name>
    <name type="common">Lavender scallops</name>
    <name type="synonym">South American air plant</name>
    <dbReference type="NCBI Taxonomy" id="63787"/>
    <lineage>
        <taxon>Eukaryota</taxon>
        <taxon>Viridiplantae</taxon>
        <taxon>Streptophyta</taxon>
        <taxon>Embryophyta</taxon>
        <taxon>Tracheophyta</taxon>
        <taxon>Spermatophyta</taxon>
        <taxon>Magnoliopsida</taxon>
        <taxon>eudicotyledons</taxon>
        <taxon>Gunneridae</taxon>
        <taxon>Pentapetalae</taxon>
        <taxon>Saxifragales</taxon>
        <taxon>Crassulaceae</taxon>
        <taxon>Kalanchoe</taxon>
    </lineage>
</organism>
<name>A0A7N0UDC5_KALFE</name>